<dbReference type="EMBL" id="LR796174">
    <property type="protein sequence ID" value="CAB4123624.1"/>
    <property type="molecule type" value="Genomic_DNA"/>
</dbReference>
<dbReference type="Gene3D" id="3.40.50.300">
    <property type="entry name" value="P-loop containing nucleotide triphosphate hydrolases"/>
    <property type="match status" value="1"/>
</dbReference>
<gene>
    <name evidence="1" type="ORF">UFOVP46_60</name>
</gene>
<evidence type="ECO:0000313" key="1">
    <source>
        <dbReference type="EMBL" id="CAB4123624.1"/>
    </source>
</evidence>
<reference evidence="1" key="1">
    <citation type="submission" date="2020-04" db="EMBL/GenBank/DDBJ databases">
        <authorList>
            <person name="Chiriac C."/>
            <person name="Salcher M."/>
            <person name="Ghai R."/>
            <person name="Kavagutti S V."/>
        </authorList>
    </citation>
    <scope>NUCLEOTIDE SEQUENCE</scope>
</reference>
<dbReference type="InterPro" id="IPR027417">
    <property type="entry name" value="P-loop_NTPase"/>
</dbReference>
<proteinExistence type="predicted"/>
<accession>A0A6J5KMN2</accession>
<dbReference type="InterPro" id="IPR048444">
    <property type="entry name" value="DNMK"/>
</dbReference>
<name>A0A6J5KMN2_9CAUD</name>
<organism evidence="1">
    <name type="scientific">uncultured Caudovirales phage</name>
    <dbReference type="NCBI Taxonomy" id="2100421"/>
    <lineage>
        <taxon>Viruses</taxon>
        <taxon>Duplodnaviria</taxon>
        <taxon>Heunggongvirae</taxon>
        <taxon>Uroviricota</taxon>
        <taxon>Caudoviricetes</taxon>
        <taxon>Peduoviridae</taxon>
        <taxon>Maltschvirus</taxon>
        <taxon>Maltschvirus maltsch</taxon>
    </lineage>
</organism>
<protein>
    <recommendedName>
        <fullName evidence="2">Deoxynucleoside monophosphate kinase</fullName>
    </recommendedName>
</protein>
<dbReference type="SUPFAM" id="SSF52540">
    <property type="entry name" value="P-loop containing nucleoside triphosphate hydrolases"/>
    <property type="match status" value="1"/>
</dbReference>
<sequence>MIIGLSGFARSGKDTVANYLVSNYGFTKVSFADPMREALYRLDPKIEIADMHGVSLAVAVDGLGWEQLKEESPDVRPLMQRMGTEVGRNMFGQNFWVEQAMKLVAQHENVVLADVRFKNEADAILESDGVLWRVSRPGFEAVNAHISERDLDDYHFTSHITNDKTVESLHSTVDFAMHLLQERV</sequence>
<evidence type="ECO:0008006" key="2">
    <source>
        <dbReference type="Google" id="ProtNLM"/>
    </source>
</evidence>
<dbReference type="Pfam" id="PF21448">
    <property type="entry name" value="DNMK"/>
    <property type="match status" value="2"/>
</dbReference>